<reference evidence="2 3" key="1">
    <citation type="submission" date="2020-08" db="EMBL/GenBank/DDBJ databases">
        <title>Genome public.</title>
        <authorList>
            <person name="Liu C."/>
            <person name="Sun Q."/>
        </authorList>
    </citation>
    <scope>NUCLEOTIDE SEQUENCE [LARGE SCALE GENOMIC DNA]</scope>
    <source>
        <strain evidence="2 3">NSJ-9</strain>
    </source>
</reference>
<organism evidence="2 3">
    <name type="scientific">Roseburia lenta</name>
    <dbReference type="NCBI Taxonomy" id="2763061"/>
    <lineage>
        <taxon>Bacteria</taxon>
        <taxon>Bacillati</taxon>
        <taxon>Bacillota</taxon>
        <taxon>Clostridia</taxon>
        <taxon>Lachnospirales</taxon>
        <taxon>Lachnospiraceae</taxon>
        <taxon>Roseburia</taxon>
    </lineage>
</organism>
<accession>A0ABR7GGE4</accession>
<proteinExistence type="predicted"/>
<comment type="caution">
    <text evidence="2">The sequence shown here is derived from an EMBL/GenBank/DDBJ whole genome shotgun (WGS) entry which is preliminary data.</text>
</comment>
<keyword evidence="3" id="KW-1185">Reference proteome</keyword>
<feature type="transmembrane region" description="Helical" evidence="1">
    <location>
        <begin position="37"/>
        <end position="59"/>
    </location>
</feature>
<name>A0ABR7GGE4_9FIRM</name>
<gene>
    <name evidence="2" type="ORF">H8R94_06250</name>
</gene>
<dbReference type="RefSeq" id="WP_178009471.1">
    <property type="nucleotide sequence ID" value="NZ_JACOPG010000002.1"/>
</dbReference>
<dbReference type="Proteomes" id="UP000643810">
    <property type="component" value="Unassembled WGS sequence"/>
</dbReference>
<evidence type="ECO:0000313" key="3">
    <source>
        <dbReference type="Proteomes" id="UP000643810"/>
    </source>
</evidence>
<sequence>MKSLQNSRKKLFFSSDLNPNKETPFCISYQGSYTIEAALILPLMISACIFILFFLRIAMVQIGVNRSMEEVAGKTAICGEQDAVGLSGLVLACNARMKMIGTPTSYIRGGILGISYDKSSVEDNYITLVAEYGITFPIRIFGTYHWNMESKTSWRKWIGWDPEEDGDGHGYVYVTKEGSVYHERYDCTYLHPSIHAVAVKELDAYRNTSGNRYKICRSCKSGKKKEGTVYITDYGDSYHSKLSCGGLKRTIYRKRKEDVLMLAGCSKCSMGK</sequence>
<evidence type="ECO:0000256" key="1">
    <source>
        <dbReference type="SAM" id="Phobius"/>
    </source>
</evidence>
<keyword evidence="1" id="KW-0472">Membrane</keyword>
<dbReference type="EMBL" id="JACOPG010000002">
    <property type="protein sequence ID" value="MBC5686208.1"/>
    <property type="molecule type" value="Genomic_DNA"/>
</dbReference>
<evidence type="ECO:0000313" key="2">
    <source>
        <dbReference type="EMBL" id="MBC5686208.1"/>
    </source>
</evidence>
<evidence type="ECO:0008006" key="4">
    <source>
        <dbReference type="Google" id="ProtNLM"/>
    </source>
</evidence>
<keyword evidence="1" id="KW-0812">Transmembrane</keyword>
<keyword evidence="1" id="KW-1133">Transmembrane helix</keyword>
<protein>
    <recommendedName>
        <fullName evidence="4">Pilus assembly protein</fullName>
    </recommendedName>
</protein>